<protein>
    <submittedName>
        <fullName evidence="1">DUF4363 family protein</fullName>
    </submittedName>
</protein>
<accession>A0A9D1MH66</accession>
<reference evidence="1" key="2">
    <citation type="journal article" date="2021" name="PeerJ">
        <title>Extensive microbial diversity within the chicken gut microbiome revealed by metagenomics and culture.</title>
        <authorList>
            <person name="Gilroy R."/>
            <person name="Ravi A."/>
            <person name="Getino M."/>
            <person name="Pursley I."/>
            <person name="Horton D.L."/>
            <person name="Alikhan N.F."/>
            <person name="Baker D."/>
            <person name="Gharbi K."/>
            <person name="Hall N."/>
            <person name="Watson M."/>
            <person name="Adriaenssens E.M."/>
            <person name="Foster-Nyarko E."/>
            <person name="Jarju S."/>
            <person name="Secka A."/>
            <person name="Antonio M."/>
            <person name="Oren A."/>
            <person name="Chaudhuri R.R."/>
            <person name="La Ragione R."/>
            <person name="Hildebrand F."/>
            <person name="Pallen M.J."/>
        </authorList>
    </citation>
    <scope>NUCLEOTIDE SEQUENCE</scope>
    <source>
        <strain evidence="1">18911</strain>
    </source>
</reference>
<reference evidence="1" key="1">
    <citation type="submission" date="2020-10" db="EMBL/GenBank/DDBJ databases">
        <authorList>
            <person name="Gilroy R."/>
        </authorList>
    </citation>
    <scope>NUCLEOTIDE SEQUENCE</scope>
    <source>
        <strain evidence="1">18911</strain>
    </source>
</reference>
<dbReference type="AlphaFoldDB" id="A0A9D1MH66"/>
<dbReference type="Proteomes" id="UP000824094">
    <property type="component" value="Unassembled WGS sequence"/>
</dbReference>
<name>A0A9D1MH66_9FIRM</name>
<dbReference type="Pfam" id="PF14276">
    <property type="entry name" value="DUF4363"/>
    <property type="match status" value="1"/>
</dbReference>
<evidence type="ECO:0000313" key="1">
    <source>
        <dbReference type="EMBL" id="HIU60227.1"/>
    </source>
</evidence>
<proteinExistence type="predicted"/>
<sequence length="124" mass="14144">MKYRIAAAVVTIVLIVGLGVAEQIIVAKTMDEMLSRLESFIVEEDEVYDYDEICQTGEWWEKRHKVLELFLPHTQILEISITYGELTGAVGAEDFDSAQALLTRIRMTCQEFKNVYSVRIGNII</sequence>
<comment type="caution">
    <text evidence="1">The sequence shown here is derived from an EMBL/GenBank/DDBJ whole genome shotgun (WGS) entry which is preliminary data.</text>
</comment>
<dbReference type="EMBL" id="DVNF01000074">
    <property type="protein sequence ID" value="HIU60227.1"/>
    <property type="molecule type" value="Genomic_DNA"/>
</dbReference>
<gene>
    <name evidence="1" type="ORF">IAB05_02410</name>
</gene>
<dbReference type="InterPro" id="IPR025373">
    <property type="entry name" value="DUF4363"/>
</dbReference>
<organism evidence="1 2">
    <name type="scientific">Candidatus Stercoripulliclostridium merdigallinarum</name>
    <dbReference type="NCBI Taxonomy" id="2840951"/>
    <lineage>
        <taxon>Bacteria</taxon>
        <taxon>Bacillati</taxon>
        <taxon>Bacillota</taxon>
        <taxon>Clostridia</taxon>
        <taxon>Eubacteriales</taxon>
        <taxon>Candidatus Stercoripulliclostridium</taxon>
    </lineage>
</organism>
<evidence type="ECO:0000313" key="2">
    <source>
        <dbReference type="Proteomes" id="UP000824094"/>
    </source>
</evidence>